<dbReference type="STRING" id="1070319.CAGGBEG34_190003"/>
<name>G2J7U3_9BURK</name>
<evidence type="ECO:0000313" key="2">
    <source>
        <dbReference type="Proteomes" id="UP000054051"/>
    </source>
</evidence>
<keyword evidence="2" id="KW-1185">Reference proteome</keyword>
<dbReference type="Proteomes" id="UP000054051">
    <property type="component" value="Unassembled WGS sequence"/>
</dbReference>
<reference evidence="1 2" key="1">
    <citation type="submission" date="2011-08" db="EMBL/GenBank/DDBJ databases">
        <title>The genome of the obligate endobacterium of an arbuscular mycorrhizal fungus reveals an interphylum network of nutritional interactions.</title>
        <authorList>
            <person name="Ghignone S."/>
            <person name="Salvioli A."/>
            <person name="Anca I."/>
            <person name="Lumini E."/>
            <person name="Ortu G."/>
            <person name="Petiti L."/>
            <person name="Cruveiller S."/>
            <person name="Bianciotto V."/>
            <person name="Piffanelli P."/>
            <person name="Lanfranco L."/>
            <person name="Bonfante P."/>
        </authorList>
    </citation>
    <scope>NUCLEOTIDE SEQUENCE [LARGE SCALE GENOMIC DNA]</scope>
    <source>
        <strain evidence="1 2">BEG34</strain>
    </source>
</reference>
<dbReference type="AlphaFoldDB" id="G2J7U3"/>
<dbReference type="RefSeq" id="WP_006682109.1">
    <property type="nucleotide sequence ID" value="NZ_CAFB01000035.1"/>
</dbReference>
<organism evidence="1 2">
    <name type="scientific">Candidatus Glomeribacter gigasporarum BEG34</name>
    <dbReference type="NCBI Taxonomy" id="1070319"/>
    <lineage>
        <taxon>Bacteria</taxon>
        <taxon>Pseudomonadati</taxon>
        <taxon>Pseudomonadota</taxon>
        <taxon>Betaproteobacteria</taxon>
        <taxon>Burkholderiales</taxon>
        <taxon>Burkholderiaceae</taxon>
        <taxon>Candidatus Glomeribacter</taxon>
    </lineage>
</organism>
<evidence type="ECO:0000313" key="1">
    <source>
        <dbReference type="EMBL" id="CCD28838.1"/>
    </source>
</evidence>
<protein>
    <recommendedName>
        <fullName evidence="3">DUF3567 domain-containing protein</fullName>
    </recommendedName>
</protein>
<dbReference type="Pfam" id="PF12091">
    <property type="entry name" value="DUF3567"/>
    <property type="match status" value="1"/>
</dbReference>
<proteinExistence type="predicted"/>
<dbReference type="InterPro" id="IPR021951">
    <property type="entry name" value="DUF3567"/>
</dbReference>
<evidence type="ECO:0008006" key="3">
    <source>
        <dbReference type="Google" id="ProtNLM"/>
    </source>
</evidence>
<accession>G2J7U3</accession>
<sequence>MQMMYNSPNYCVVAFPAQEDSAALSEGGYEIVAKNLKRGLFIHGPMAAHFQKSVQKLVKQPPDFAEMDAFLGQFDDWMTHPLVLH</sequence>
<comment type="caution">
    <text evidence="1">The sequence shown here is derived from an EMBL/GenBank/DDBJ whole genome shotgun (WGS) entry which is preliminary data.</text>
</comment>
<gene>
    <name evidence="1" type="ORF">CAGGBEG34_190003</name>
</gene>
<dbReference type="OrthoDB" id="9153776at2"/>
<dbReference type="eggNOG" id="ENOG50331FT">
    <property type="taxonomic scope" value="Bacteria"/>
</dbReference>
<dbReference type="EMBL" id="CAFB01000035">
    <property type="protein sequence ID" value="CCD28838.1"/>
    <property type="molecule type" value="Genomic_DNA"/>
</dbReference>